<evidence type="ECO:0000256" key="4">
    <source>
        <dbReference type="ARBA" id="ARBA00022723"/>
    </source>
</evidence>
<comment type="subunit">
    <text evidence="3">Homotrimer.</text>
</comment>
<dbReference type="EMBL" id="JBIYXZ010002085">
    <property type="protein sequence ID" value="KAL3046000.1"/>
    <property type="molecule type" value="Genomic_DNA"/>
</dbReference>
<keyword evidence="10" id="KW-1185">Reference proteome</keyword>
<comment type="similarity">
    <text evidence="2">Belongs to the fucolectin family.</text>
</comment>
<dbReference type="AlphaFoldDB" id="A0ABD2FX22"/>
<dbReference type="Pfam" id="PF00059">
    <property type="entry name" value="Lectin_C"/>
    <property type="match status" value="2"/>
</dbReference>
<evidence type="ECO:0000256" key="3">
    <source>
        <dbReference type="ARBA" id="ARBA00011233"/>
    </source>
</evidence>
<dbReference type="GO" id="GO:0001868">
    <property type="term" value="P:regulation of complement activation, lectin pathway"/>
    <property type="evidence" value="ECO:0007669"/>
    <property type="project" value="UniProtKB-ARBA"/>
</dbReference>
<dbReference type="InterPro" id="IPR006585">
    <property type="entry name" value="FTP1"/>
</dbReference>
<feature type="domain" description="C-type lectin" evidence="8">
    <location>
        <begin position="594"/>
        <end position="706"/>
    </location>
</feature>
<dbReference type="PANTHER" id="PTHR45713">
    <property type="entry name" value="FTP DOMAIN-CONTAINING PROTEIN"/>
    <property type="match status" value="1"/>
</dbReference>
<evidence type="ECO:0000259" key="8">
    <source>
        <dbReference type="PROSITE" id="PS50041"/>
    </source>
</evidence>
<dbReference type="PROSITE" id="PS00615">
    <property type="entry name" value="C_TYPE_LECTIN_1"/>
    <property type="match status" value="1"/>
</dbReference>
<dbReference type="SUPFAM" id="SSF49785">
    <property type="entry name" value="Galactose-binding domain-like"/>
    <property type="match status" value="4"/>
</dbReference>
<dbReference type="InterPro" id="IPR008979">
    <property type="entry name" value="Galactose-bd-like_sf"/>
</dbReference>
<dbReference type="InterPro" id="IPR018378">
    <property type="entry name" value="C-type_lectin_CS"/>
</dbReference>
<dbReference type="InterPro" id="IPR051941">
    <property type="entry name" value="BG_Antigen-Binding_Lectin"/>
</dbReference>
<dbReference type="InterPro" id="IPR001304">
    <property type="entry name" value="C-type_lectin-like"/>
</dbReference>
<dbReference type="SMART" id="SM00034">
    <property type="entry name" value="CLECT"/>
    <property type="match status" value="2"/>
</dbReference>
<dbReference type="SMART" id="SM00607">
    <property type="entry name" value="FTP"/>
    <property type="match status" value="4"/>
</dbReference>
<dbReference type="PROSITE" id="PS50041">
    <property type="entry name" value="C_TYPE_LECTIN_2"/>
    <property type="match status" value="2"/>
</dbReference>
<protein>
    <recommendedName>
        <fullName evidence="8">C-type lectin domain-containing protein</fullName>
    </recommendedName>
</protein>
<dbReference type="Gene3D" id="3.10.100.10">
    <property type="entry name" value="Mannose-Binding Protein A, subunit A"/>
    <property type="match status" value="2"/>
</dbReference>
<dbReference type="SUPFAM" id="SSF56436">
    <property type="entry name" value="C-type lectin-like"/>
    <property type="match status" value="2"/>
</dbReference>
<proteinExistence type="inferred from homology"/>
<evidence type="ECO:0000256" key="6">
    <source>
        <dbReference type="ARBA" id="ARBA00022837"/>
    </source>
</evidence>
<keyword evidence="7" id="KW-1015">Disulfide bond</keyword>
<evidence type="ECO:0000256" key="7">
    <source>
        <dbReference type="ARBA" id="ARBA00023157"/>
    </source>
</evidence>
<comment type="function">
    <text evidence="1">Acts as a defensive agent. Recognizes blood group fucosylated oligosaccharides including A, B, H and Lewis B-type antigens. Does not recognize Lewis A antigen and has low affinity for monovalent haptens.</text>
</comment>
<dbReference type="GO" id="GO:0010185">
    <property type="term" value="P:regulation of cellular defense response"/>
    <property type="evidence" value="ECO:0007669"/>
    <property type="project" value="UniProtKB-ARBA"/>
</dbReference>
<feature type="domain" description="C-type lectin" evidence="8">
    <location>
        <begin position="718"/>
        <end position="818"/>
    </location>
</feature>
<name>A0ABD2FX22_PAGBO</name>
<evidence type="ECO:0000313" key="9">
    <source>
        <dbReference type="EMBL" id="KAL3046000.1"/>
    </source>
</evidence>
<dbReference type="Pfam" id="PF22633">
    <property type="entry name" value="F5_F8_type_C_2"/>
    <property type="match status" value="4"/>
</dbReference>
<accession>A0ABD2FX22</accession>
<evidence type="ECO:0000256" key="1">
    <source>
        <dbReference type="ARBA" id="ARBA00002219"/>
    </source>
</evidence>
<evidence type="ECO:0000313" key="10">
    <source>
        <dbReference type="Proteomes" id="UP001619887"/>
    </source>
</evidence>
<dbReference type="Proteomes" id="UP001619887">
    <property type="component" value="Unassembled WGS sequence"/>
</dbReference>
<dbReference type="GO" id="GO:0005576">
    <property type="term" value="C:extracellular region"/>
    <property type="evidence" value="ECO:0007669"/>
    <property type="project" value="UniProtKB-SubCell"/>
</dbReference>
<organism evidence="9 10">
    <name type="scientific">Pagothenia borchgrevinki</name>
    <name type="common">Bald rockcod</name>
    <name type="synonym">Trematomus borchgrevinki</name>
    <dbReference type="NCBI Taxonomy" id="8213"/>
    <lineage>
        <taxon>Eukaryota</taxon>
        <taxon>Metazoa</taxon>
        <taxon>Chordata</taxon>
        <taxon>Craniata</taxon>
        <taxon>Vertebrata</taxon>
        <taxon>Euteleostomi</taxon>
        <taxon>Actinopterygii</taxon>
        <taxon>Neopterygii</taxon>
        <taxon>Teleostei</taxon>
        <taxon>Neoteleostei</taxon>
        <taxon>Acanthomorphata</taxon>
        <taxon>Eupercaria</taxon>
        <taxon>Perciformes</taxon>
        <taxon>Notothenioidei</taxon>
        <taxon>Nototheniidae</taxon>
        <taxon>Pagothenia</taxon>
    </lineage>
</organism>
<reference evidence="9 10" key="2">
    <citation type="journal article" date="2024" name="G3 (Bethesda)">
        <title>The genome of the cryopelagic Antarctic bald notothen, Trematomus borchgrevinki.</title>
        <authorList>
            <person name="Rayamajhi N."/>
            <person name="Rivera-Colon A.G."/>
            <person name="Minhas B.F."/>
            <person name="Cheng C.C."/>
            <person name="Catchen J.M."/>
        </authorList>
    </citation>
    <scope>NUCLEOTIDE SEQUENCE [LARGE SCALE GENOMIC DNA]</scope>
    <source>
        <strain evidence="9">AGRC-2024</strain>
    </source>
</reference>
<dbReference type="InterPro" id="IPR016186">
    <property type="entry name" value="C-type_lectin-like/link_sf"/>
</dbReference>
<evidence type="ECO:0000256" key="5">
    <source>
        <dbReference type="ARBA" id="ARBA00022734"/>
    </source>
</evidence>
<evidence type="ECO:0000256" key="2">
    <source>
        <dbReference type="ARBA" id="ARBA00010147"/>
    </source>
</evidence>
<dbReference type="PANTHER" id="PTHR45713:SF6">
    <property type="entry name" value="F5_8 TYPE C DOMAIN-CONTAINING PROTEIN"/>
    <property type="match status" value="1"/>
</dbReference>
<comment type="caution">
    <text evidence="9">The sequence shown here is derived from an EMBL/GenBank/DDBJ whole genome shotgun (WGS) entry which is preliminary data.</text>
</comment>
<keyword evidence="4" id="KW-0479">Metal-binding</keyword>
<dbReference type="GO" id="GO:0046872">
    <property type="term" value="F:metal ion binding"/>
    <property type="evidence" value="ECO:0007669"/>
    <property type="project" value="UniProtKB-KW"/>
</dbReference>
<dbReference type="Gene3D" id="2.60.120.260">
    <property type="entry name" value="Galactose-binding domain-like"/>
    <property type="match status" value="4"/>
</dbReference>
<dbReference type="GO" id="GO:0042806">
    <property type="term" value="F:fucose binding"/>
    <property type="evidence" value="ECO:0007669"/>
    <property type="project" value="UniProtKB-ARBA"/>
</dbReference>
<gene>
    <name evidence="9" type="ORF">OYC64_004083</name>
</gene>
<keyword evidence="6" id="KW-0106">Calcium</keyword>
<sequence length="881" mass="97839">MANIHLCHCPYSAANLAPDGVAVASTTFDPSAPPSNANDGSDETHQQINRSCFVSQAEIDPWWRLDLGGLFDISTIELLRRTDSGGEDLNLLEIRIGISLENNGNNNPRCAVVPVSISVKMTFHCNQKKVRYVNIFRPGSASMIQLCEVKVFAATPITGVNVALGGVAAASSQYDFNHRPSVAIDGKPYSDDTYGSCYSSLTESNPWWRLDMRGPHDILSIEVLRRTECCSHVVNGAEIRIGNSLENNGNNNPRCAVLTVTSNAIMTFNCNHMQGRYVNIILPRVNTDLHLCEVKVYTTTQLTGANVAPRGIPTLSSAPASVENSEHMAIDELPGPTDNLETCASVALQDNPWWQLDLRSIYRITAVSILSSGDCCSEQLNGAEVRIGLSKDLTNQRCAIISVSEGEQKYNYQCGIMDGRFVHVYLPGLQKTLTVCEVEVYGTLLENVALRGLAFHSSSSLENSVASEVIDGNRSSTCIVANEQPGPWVTVDLLVPYSVTAVQLAYSADCCYSYDVRVDGTSCEVISSSSYSLVTLDCGGIVGRYVTVIHHDVAPPLCEVEVYSTLENLQNSFPQLPPPHVKDYCSDVSCSRDYILIPDEPKTWFEAQSYCREKHADLATINDVQDMYRVMEKMGNYSDFWIGLYEDVATWRWSLSGYYGESEAEFRNWGAGEPNLESATQDCAGIQHTGEWRDLQCDLLNFFLCLDGRTGALKSKILVETAMNWSDAHSYCRKHHTDLLSVRNQAENQEVQSMVPEGKLAWIGLFQDSWKWSDGSYSSFRYLSQEQPLLGEGPNCAHVYDRKWNVRSCDTKSMFLCYTFKKKTIVSLSADFDMSDPAVQQQIVSQLEAKMRNMGITDFKINWKMSGQQKQPKQPPIELTC</sequence>
<reference evidence="9 10" key="1">
    <citation type="journal article" date="2022" name="G3 (Bethesda)">
        <title>Evaluating Illumina-, Nanopore-, and PacBio-based genome assembly strategies with the bald notothen, Trematomus borchgrevinki.</title>
        <authorList>
            <person name="Rayamajhi N."/>
            <person name="Cheng C.C."/>
            <person name="Catchen J.M."/>
        </authorList>
    </citation>
    <scope>NUCLEOTIDE SEQUENCE [LARGE SCALE GENOMIC DNA]</scope>
    <source>
        <strain evidence="9">AGRC-2024</strain>
    </source>
</reference>
<keyword evidence="5" id="KW-0430">Lectin</keyword>
<dbReference type="InterPro" id="IPR016187">
    <property type="entry name" value="CTDL_fold"/>
</dbReference>